<evidence type="ECO:0000256" key="5">
    <source>
        <dbReference type="ARBA" id="ARBA00023529"/>
    </source>
</evidence>
<organism evidence="11 12">
    <name type="scientific">Aphanomyces euteiches</name>
    <dbReference type="NCBI Taxonomy" id="100861"/>
    <lineage>
        <taxon>Eukaryota</taxon>
        <taxon>Sar</taxon>
        <taxon>Stramenopiles</taxon>
        <taxon>Oomycota</taxon>
        <taxon>Saprolegniomycetes</taxon>
        <taxon>Saprolegniales</taxon>
        <taxon>Verrucalvaceae</taxon>
        <taxon>Aphanomyces</taxon>
    </lineage>
</organism>
<gene>
    <name evidence="11" type="ORF">Ae201684_014165</name>
</gene>
<dbReference type="Proteomes" id="UP000481153">
    <property type="component" value="Unassembled WGS sequence"/>
</dbReference>
<feature type="active site" description="Charge relay system" evidence="7">
    <location>
        <position position="152"/>
    </location>
</feature>
<dbReference type="PRINTS" id="PR00723">
    <property type="entry name" value="SUBTILISIN"/>
</dbReference>
<dbReference type="InterPro" id="IPR023828">
    <property type="entry name" value="Peptidase_S8_Ser-AS"/>
</dbReference>
<feature type="signal peptide" evidence="9">
    <location>
        <begin position="1"/>
        <end position="18"/>
    </location>
</feature>
<feature type="active site" description="Charge relay system" evidence="7">
    <location>
        <position position="359"/>
    </location>
</feature>
<dbReference type="SUPFAM" id="SSF52743">
    <property type="entry name" value="Subtilisin-like"/>
    <property type="match status" value="1"/>
</dbReference>
<dbReference type="PANTHER" id="PTHR43806:SF67">
    <property type="entry name" value="EGF-LIKE DOMAIN-CONTAINING PROTEIN"/>
    <property type="match status" value="1"/>
</dbReference>
<feature type="region of interest" description="Disordered" evidence="8">
    <location>
        <begin position="428"/>
        <end position="476"/>
    </location>
</feature>
<feature type="active site" description="Charge relay system" evidence="7">
    <location>
        <position position="188"/>
    </location>
</feature>
<dbReference type="GO" id="GO:0004252">
    <property type="term" value="F:serine-type endopeptidase activity"/>
    <property type="evidence" value="ECO:0007669"/>
    <property type="project" value="UniProtKB-UniRule"/>
</dbReference>
<feature type="domain" description="Peptidase S8/S53" evidence="10">
    <location>
        <begin position="143"/>
        <end position="420"/>
    </location>
</feature>
<name>A0A6G0WKW5_9STRA</name>
<sequence>MLTKLAWIAAIATAFASAKIASNVIAQLEANNAANIVIEFSSTKEALDNADIGIESIQSRGGQIAHIQQSLASHALISQRSAKEVLQSQPEQSTTVFKSFFISNTLHVSGVTKDIIAKLAKLPEVTKIRAPFALTVWASGNKGEGIVVGGIDTGVLYTHEALKGNWRSNYGWYDPTSKTATPNDGNGHGTHTMGTSVGQNGIGVAPGATWISCQGYTTDQCTEDALLACGQWMLCPTDTQDNNPKCDLAPNVINNSWGGSAAGETWYQATVDAWQTAGIIPVFANGNAGPNCATVASPGDYTNVIGVGAVTSTDKLASFSNRGPAPDKRIKPDVSAPGQNVRSSWNTGNSAYNTISGTSMATPHVTGAVALYLASHKGAAYSDVLKAFTSTVDTATLTPNGANCGSVSDSKYPNNNYGYGRINVANAAGVSHSPSTPTPSSSTPKPSSSTSKPTTAPSTTKPTPAPSTAKLTTTKPTTAPPSVCGNCAFCYYPDGDECLTDFTQSDCAFYSADYGTIWCGN</sequence>
<dbReference type="PROSITE" id="PS00138">
    <property type="entry name" value="SUBTILASE_SER"/>
    <property type="match status" value="1"/>
</dbReference>
<evidence type="ECO:0000256" key="4">
    <source>
        <dbReference type="ARBA" id="ARBA00022825"/>
    </source>
</evidence>
<dbReference type="InterPro" id="IPR036852">
    <property type="entry name" value="Peptidase_S8/S53_dom_sf"/>
</dbReference>
<dbReference type="VEuPathDB" id="FungiDB:AeMF1_002811"/>
<dbReference type="PROSITE" id="PS51892">
    <property type="entry name" value="SUBTILASE"/>
    <property type="match status" value="1"/>
</dbReference>
<evidence type="ECO:0000259" key="10">
    <source>
        <dbReference type="Pfam" id="PF00082"/>
    </source>
</evidence>
<comment type="caution">
    <text evidence="11">The sequence shown here is derived from an EMBL/GenBank/DDBJ whole genome shotgun (WGS) entry which is preliminary data.</text>
</comment>
<evidence type="ECO:0000256" key="3">
    <source>
        <dbReference type="ARBA" id="ARBA00022801"/>
    </source>
</evidence>
<dbReference type="Gene3D" id="3.40.50.200">
    <property type="entry name" value="Peptidase S8/S53 domain"/>
    <property type="match status" value="1"/>
</dbReference>
<dbReference type="PANTHER" id="PTHR43806">
    <property type="entry name" value="PEPTIDASE S8"/>
    <property type="match status" value="1"/>
</dbReference>
<evidence type="ECO:0000256" key="1">
    <source>
        <dbReference type="ARBA" id="ARBA00011073"/>
    </source>
</evidence>
<dbReference type="InterPro" id="IPR000209">
    <property type="entry name" value="Peptidase_S8/S53_dom"/>
</dbReference>
<keyword evidence="3 7" id="KW-0378">Hydrolase</keyword>
<evidence type="ECO:0000313" key="12">
    <source>
        <dbReference type="Proteomes" id="UP000481153"/>
    </source>
</evidence>
<feature type="compositionally biased region" description="Low complexity" evidence="8">
    <location>
        <begin position="433"/>
        <end position="476"/>
    </location>
</feature>
<keyword evidence="2 7" id="KW-0645">Protease</keyword>
<comment type="catalytic activity">
    <reaction evidence="5">
        <text>Hydrolysis of proteins with broad specificity for peptide bonds, and a preference for a large uncharged residue in P1. Hydrolyzes peptide amides.</text>
        <dbReference type="EC" id="3.4.21.62"/>
    </reaction>
</comment>
<proteinExistence type="inferred from homology"/>
<feature type="chain" id="PRO_5026355293" description="subtilisin" evidence="9">
    <location>
        <begin position="19"/>
        <end position="521"/>
    </location>
</feature>
<comment type="similarity">
    <text evidence="1 7">Belongs to the peptidase S8 family.</text>
</comment>
<keyword evidence="12" id="KW-1185">Reference proteome</keyword>
<dbReference type="VEuPathDB" id="FungiDB:AeMF1_003543"/>
<keyword evidence="4 7" id="KW-0720">Serine protease</keyword>
<keyword evidence="9" id="KW-0732">Signal</keyword>
<dbReference type="EMBL" id="VJMJ01000186">
    <property type="protein sequence ID" value="KAF0727901.1"/>
    <property type="molecule type" value="Genomic_DNA"/>
</dbReference>
<evidence type="ECO:0000313" key="11">
    <source>
        <dbReference type="EMBL" id="KAF0727901.1"/>
    </source>
</evidence>
<dbReference type="InterPro" id="IPR015500">
    <property type="entry name" value="Peptidase_S8_subtilisin-rel"/>
</dbReference>
<dbReference type="InterPro" id="IPR050131">
    <property type="entry name" value="Peptidase_S8_subtilisin-like"/>
</dbReference>
<dbReference type="Pfam" id="PF00082">
    <property type="entry name" value="Peptidase_S8"/>
    <property type="match status" value="1"/>
</dbReference>
<dbReference type="GO" id="GO:0006508">
    <property type="term" value="P:proteolysis"/>
    <property type="evidence" value="ECO:0007669"/>
    <property type="project" value="UniProtKB-KW"/>
</dbReference>
<reference evidence="11 12" key="1">
    <citation type="submission" date="2019-07" db="EMBL/GenBank/DDBJ databases">
        <title>Genomics analysis of Aphanomyces spp. identifies a new class of oomycete effector associated with host adaptation.</title>
        <authorList>
            <person name="Gaulin E."/>
        </authorList>
    </citation>
    <scope>NUCLEOTIDE SEQUENCE [LARGE SCALE GENOMIC DNA]</scope>
    <source>
        <strain evidence="11 12">ATCC 201684</strain>
    </source>
</reference>
<evidence type="ECO:0000256" key="9">
    <source>
        <dbReference type="SAM" id="SignalP"/>
    </source>
</evidence>
<dbReference type="AlphaFoldDB" id="A0A6G0WKW5"/>
<dbReference type="EC" id="3.4.21.62" evidence="6"/>
<accession>A0A6G0WKW5</accession>
<evidence type="ECO:0000256" key="7">
    <source>
        <dbReference type="PROSITE-ProRule" id="PRU01240"/>
    </source>
</evidence>
<evidence type="ECO:0000256" key="2">
    <source>
        <dbReference type="ARBA" id="ARBA00022670"/>
    </source>
</evidence>
<evidence type="ECO:0000256" key="8">
    <source>
        <dbReference type="SAM" id="MobiDB-lite"/>
    </source>
</evidence>
<evidence type="ECO:0000256" key="6">
    <source>
        <dbReference type="ARBA" id="ARBA00023619"/>
    </source>
</evidence>
<protein>
    <recommendedName>
        <fullName evidence="6">subtilisin</fullName>
        <ecNumber evidence="6">3.4.21.62</ecNumber>
    </recommendedName>
</protein>